<evidence type="ECO:0000256" key="4">
    <source>
        <dbReference type="ARBA" id="ARBA00025065"/>
    </source>
</evidence>
<organism evidence="9 10">
    <name type="scientific">Penicillium egyptiacum</name>
    <dbReference type="NCBI Taxonomy" id="1303716"/>
    <lineage>
        <taxon>Eukaryota</taxon>
        <taxon>Fungi</taxon>
        <taxon>Dikarya</taxon>
        <taxon>Ascomycota</taxon>
        <taxon>Pezizomycotina</taxon>
        <taxon>Eurotiomycetes</taxon>
        <taxon>Eurotiomycetidae</taxon>
        <taxon>Eurotiales</taxon>
        <taxon>Aspergillaceae</taxon>
        <taxon>Penicillium</taxon>
    </lineage>
</organism>
<feature type="domain" description="NADP-dependent oxidoreductase" evidence="8">
    <location>
        <begin position="32"/>
        <end position="264"/>
    </location>
</feature>
<dbReference type="Pfam" id="PF00248">
    <property type="entry name" value="Aldo_ket_red"/>
    <property type="match status" value="1"/>
</dbReference>
<dbReference type="FunFam" id="3.20.20.100:FF:000015">
    <property type="entry name" value="Oxidoreductase, aldo/keto reductase family"/>
    <property type="match status" value="1"/>
</dbReference>
<dbReference type="InterPro" id="IPR023210">
    <property type="entry name" value="NADP_OxRdtase_dom"/>
</dbReference>
<dbReference type="Proteomes" id="UP001154252">
    <property type="component" value="Unassembled WGS sequence"/>
</dbReference>
<dbReference type="PRINTS" id="PR00069">
    <property type="entry name" value="ALDKETRDTASE"/>
</dbReference>
<proteinExistence type="inferred from homology"/>
<evidence type="ECO:0000313" key="9">
    <source>
        <dbReference type="EMBL" id="CAG8898193.1"/>
    </source>
</evidence>
<evidence type="ECO:0000256" key="7">
    <source>
        <dbReference type="SAM" id="MobiDB-lite"/>
    </source>
</evidence>
<evidence type="ECO:0000256" key="6">
    <source>
        <dbReference type="ARBA" id="ARBA00049485"/>
    </source>
</evidence>
<comment type="similarity">
    <text evidence="1">Belongs to the aldo/keto reductase family.</text>
</comment>
<dbReference type="CDD" id="cd19071">
    <property type="entry name" value="AKR_AKR1-5-like"/>
    <property type="match status" value="1"/>
</dbReference>
<evidence type="ECO:0000256" key="1">
    <source>
        <dbReference type="ARBA" id="ARBA00007905"/>
    </source>
</evidence>
<sequence length="604" mass="67147">MAPISLQSTYTLVSGYEIPVVGFGVYQTPSDVTERVTRKAIELGYRHVDSAKVYGNELESAAAIRGSGLDRSKIFYTSKVPSKCMGYEKAKKAIEESIAAANLGYIDLMLIHAPYGGKEARLGTWRALVEAQKAGHVRSLGVSNFAIQHLEELEEYIKSGAGGQITVGQYEIHPWCPREDIAEWLQKRNIVVEAYSPLVQATRMKEPVLQNLAKKHGKTEAQILVRWSLQKGYVPLPKSVTDSRILENSQVFDFTLSDEDMASLKLNTYEPAVAATVAPTMPDEPRRIILEKSKTVKRRYQRSNQRFQFTASQIARLDREEEREKKAKKLREKEKKRIANKKRKAEQEAQAREERKRRGIPDPHAPRVPSSQPLLSMFLGAGKRQPPAVPESAPTVTELESHDTNLGSASGDTEAESDAFDDLDEVLENDLSELQEAGILNELEGQDIDTATRASFKDEDEFSDCSVFDDEEVMKKAETAVTTRTTDEETKGPSIPKEPSSLRPAPAVLTLESSFGESFQYDAADFLEAEAAIITQMSSHGTKDPSPPKDHCLLQPPLPDRPCSRPTLASSFGDSFRDETADWIEETFAHGSGDPFDELNKSLP</sequence>
<dbReference type="EC" id="1.1.1.307" evidence="2"/>
<gene>
    <name evidence="9" type="ORF">PEGY_LOCUS4957</name>
</gene>
<dbReference type="GO" id="GO:0016491">
    <property type="term" value="F:oxidoreductase activity"/>
    <property type="evidence" value="ECO:0007669"/>
    <property type="project" value="UniProtKB-KW"/>
</dbReference>
<dbReference type="SUPFAM" id="SSF51430">
    <property type="entry name" value="NAD(P)-linked oxidoreductase"/>
    <property type="match status" value="1"/>
</dbReference>
<comment type="catalytic activity">
    <reaction evidence="5">
        <text>xylitol + NADP(+) = D-xylose + NADPH + H(+)</text>
        <dbReference type="Rhea" id="RHEA:27445"/>
        <dbReference type="ChEBI" id="CHEBI:15378"/>
        <dbReference type="ChEBI" id="CHEBI:17151"/>
        <dbReference type="ChEBI" id="CHEBI:53455"/>
        <dbReference type="ChEBI" id="CHEBI:57783"/>
        <dbReference type="ChEBI" id="CHEBI:58349"/>
        <dbReference type="EC" id="1.1.1.307"/>
    </reaction>
</comment>
<dbReference type="InterPro" id="IPR036812">
    <property type="entry name" value="NAD(P)_OxRdtase_dom_sf"/>
</dbReference>
<dbReference type="InterPro" id="IPR018170">
    <property type="entry name" value="Aldo/ket_reductase_CS"/>
</dbReference>
<feature type="compositionally biased region" description="Basic and acidic residues" evidence="7">
    <location>
        <begin position="318"/>
        <end position="337"/>
    </location>
</feature>
<dbReference type="PANTHER" id="PTHR43827:SF13">
    <property type="entry name" value="ALDO_KETO REDUCTASE FAMILY PROTEIN"/>
    <property type="match status" value="1"/>
</dbReference>
<reference evidence="9" key="1">
    <citation type="submission" date="2021-07" db="EMBL/GenBank/DDBJ databases">
        <authorList>
            <person name="Branca A.L. A."/>
        </authorList>
    </citation>
    <scope>NUCLEOTIDE SEQUENCE</scope>
</reference>
<evidence type="ECO:0000313" key="10">
    <source>
        <dbReference type="Proteomes" id="UP001154252"/>
    </source>
</evidence>
<keyword evidence="10" id="KW-1185">Reference proteome</keyword>
<name>A0A9W4K9F2_9EURO</name>
<dbReference type="PROSITE" id="PS00062">
    <property type="entry name" value="ALDOKETO_REDUCTASE_2"/>
    <property type="match status" value="1"/>
</dbReference>
<feature type="region of interest" description="Disordered" evidence="7">
    <location>
        <begin position="479"/>
        <end position="505"/>
    </location>
</feature>
<feature type="compositionally biased region" description="Basic and acidic residues" evidence="7">
    <location>
        <begin position="541"/>
        <end position="552"/>
    </location>
</feature>
<comment type="function">
    <text evidence="4">Catalyzes the initial reaction in the xylose utilization pathway by reducing D-xylose into xylitol. Xylose is a major component of hemicelluloses such as xylan. Most fungi utilize D-xylose via three enzymatic reactions, xylose reductase (XR), xylitol dehydrogenase (XDH), and xylulokinase, to form xylulose 5-phosphate, which enters pentose phosphate pathway.</text>
</comment>
<dbReference type="AlphaFoldDB" id="A0A9W4K9F2"/>
<accession>A0A9W4K9F2</accession>
<feature type="region of interest" description="Disordered" evidence="7">
    <location>
        <begin position="537"/>
        <end position="574"/>
    </location>
</feature>
<feature type="compositionally biased region" description="Basic and acidic residues" evidence="7">
    <location>
        <begin position="345"/>
        <end position="365"/>
    </location>
</feature>
<dbReference type="OrthoDB" id="416253at2759"/>
<protein>
    <recommendedName>
        <fullName evidence="2">D-xylose reductase [NAD(P)H]</fullName>
        <ecNumber evidence="2">1.1.1.307</ecNumber>
    </recommendedName>
</protein>
<evidence type="ECO:0000256" key="3">
    <source>
        <dbReference type="ARBA" id="ARBA00023002"/>
    </source>
</evidence>
<keyword evidence="3" id="KW-0560">Oxidoreductase</keyword>
<evidence type="ECO:0000259" key="8">
    <source>
        <dbReference type="Pfam" id="PF00248"/>
    </source>
</evidence>
<dbReference type="InterPro" id="IPR020471">
    <property type="entry name" value="AKR"/>
</dbReference>
<dbReference type="PANTHER" id="PTHR43827">
    <property type="entry name" value="2,5-DIKETO-D-GLUCONIC ACID REDUCTASE"/>
    <property type="match status" value="1"/>
</dbReference>
<comment type="caution">
    <text evidence="9">The sequence shown here is derived from an EMBL/GenBank/DDBJ whole genome shotgun (WGS) entry which is preliminary data.</text>
</comment>
<feature type="region of interest" description="Disordered" evidence="7">
    <location>
        <begin position="318"/>
        <end position="419"/>
    </location>
</feature>
<dbReference type="EMBL" id="CAJVRC010000863">
    <property type="protein sequence ID" value="CAG8898193.1"/>
    <property type="molecule type" value="Genomic_DNA"/>
</dbReference>
<dbReference type="Gene3D" id="3.20.20.100">
    <property type="entry name" value="NADP-dependent oxidoreductase domain"/>
    <property type="match status" value="1"/>
</dbReference>
<comment type="catalytic activity">
    <reaction evidence="6">
        <text>xylitol + NAD(+) = D-xylose + NADH + H(+)</text>
        <dbReference type="Rhea" id="RHEA:27441"/>
        <dbReference type="ChEBI" id="CHEBI:15378"/>
        <dbReference type="ChEBI" id="CHEBI:17151"/>
        <dbReference type="ChEBI" id="CHEBI:53455"/>
        <dbReference type="ChEBI" id="CHEBI:57540"/>
        <dbReference type="ChEBI" id="CHEBI:57945"/>
        <dbReference type="EC" id="1.1.1.307"/>
    </reaction>
</comment>
<dbReference type="PROSITE" id="PS00063">
    <property type="entry name" value="ALDOKETO_REDUCTASE_3"/>
    <property type="match status" value="1"/>
</dbReference>
<evidence type="ECO:0000256" key="5">
    <source>
        <dbReference type="ARBA" id="ARBA00047534"/>
    </source>
</evidence>
<evidence type="ECO:0000256" key="2">
    <source>
        <dbReference type="ARBA" id="ARBA00012845"/>
    </source>
</evidence>